<dbReference type="EMBL" id="LR699119">
    <property type="protein sequence ID" value="VVC75771.1"/>
    <property type="molecule type" value="Genomic_DNA"/>
</dbReference>
<sequence length="451" mass="50417">MPPRMTPAVYLSLAVCLIYSAPVTAAPVPDNTRQANSPSWTSEALRLQREIDLHAPLNEATFIGTHNSYNSRAYEIPLVRYVDPNHTLSIYGQLEAGIRSIELDAHWTLTKRLSKDILLCHGQANHIGCGAFDRNITEGLAELRDWLKNNPNEIVLLYIERHLDGHEPRLAARLDQFLGDFIFKPASVRPKDNAAKSCVPLPSSLTKADILSTGKQLIIMVRGCDGDNPRYEEQTTYKQIWNDLVFAGAGTTHAHPYDWYESKIGDFSPYPDCSKSTLFATDYNHKSLWRFFEDRTRLSSVLEPQKKLETSDMRELMRCGINWPTMDMLTANDPRLRAAIWSWAPDYPHEGQGQCTKYEAGTGIKNIACEEPLPAFACRDTTSGSWTVVNSAADWSSGNTLCPSLAGKTWRFAAPVNGSQMEALKLAMNNQGITEVGLNYKEVNPGHWIAG</sequence>
<dbReference type="SUPFAM" id="SSF51695">
    <property type="entry name" value="PLC-like phosphodiesterases"/>
    <property type="match status" value="1"/>
</dbReference>
<gene>
    <name evidence="6" type="ORF">AQUSIP_10650</name>
</gene>
<dbReference type="InterPro" id="IPR051008">
    <property type="entry name" value="Telomere_Capping_Maintenance"/>
</dbReference>
<evidence type="ECO:0000256" key="3">
    <source>
        <dbReference type="ARBA" id="ARBA00022989"/>
    </source>
</evidence>
<reference evidence="6 7" key="1">
    <citation type="submission" date="2019-08" db="EMBL/GenBank/DDBJ databases">
        <authorList>
            <person name="Guy L."/>
        </authorList>
    </citation>
    <scope>NUCLEOTIDE SEQUENCE [LARGE SCALE GENOMIC DNA]</scope>
    <source>
        <strain evidence="6 7">SGT-108</strain>
    </source>
</reference>
<keyword evidence="5" id="KW-0732">Signal</keyword>
<dbReference type="PANTHER" id="PTHR35518:SF2">
    <property type="entry name" value="MAINTENANCE OF TELOMERE CAPPING PROTEIN 6"/>
    <property type="match status" value="1"/>
</dbReference>
<evidence type="ECO:0000256" key="4">
    <source>
        <dbReference type="ARBA" id="ARBA00023136"/>
    </source>
</evidence>
<keyword evidence="4" id="KW-0472">Membrane</keyword>
<comment type="subcellular location">
    <subcellularLocation>
        <location evidence="1">Membrane</location>
    </subcellularLocation>
</comment>
<accession>A0A5E4PHH4</accession>
<evidence type="ECO:0008006" key="8">
    <source>
        <dbReference type="Google" id="ProtNLM"/>
    </source>
</evidence>
<feature type="signal peptide" evidence="5">
    <location>
        <begin position="1"/>
        <end position="25"/>
    </location>
</feature>
<dbReference type="AlphaFoldDB" id="A0A5E4PHH4"/>
<evidence type="ECO:0000313" key="7">
    <source>
        <dbReference type="Proteomes" id="UP000324194"/>
    </source>
</evidence>
<dbReference type="GO" id="GO:0006629">
    <property type="term" value="P:lipid metabolic process"/>
    <property type="evidence" value="ECO:0007669"/>
    <property type="project" value="InterPro"/>
</dbReference>
<keyword evidence="7" id="KW-1185">Reference proteome</keyword>
<dbReference type="InterPro" id="IPR017946">
    <property type="entry name" value="PLC-like_Pdiesterase_TIM-brl"/>
</dbReference>
<evidence type="ECO:0000256" key="5">
    <source>
        <dbReference type="SAM" id="SignalP"/>
    </source>
</evidence>
<dbReference type="GO" id="GO:0008081">
    <property type="term" value="F:phosphoric diester hydrolase activity"/>
    <property type="evidence" value="ECO:0007669"/>
    <property type="project" value="InterPro"/>
</dbReference>
<protein>
    <recommendedName>
        <fullName evidence="8">Phosphatidylinositol diacylglycerol-lyase</fullName>
    </recommendedName>
</protein>
<keyword evidence="2" id="KW-0812">Transmembrane</keyword>
<dbReference type="KEGG" id="asip:AQUSIP_10650"/>
<dbReference type="PROSITE" id="PS50007">
    <property type="entry name" value="PIPLC_X_DOMAIN"/>
    <property type="match status" value="1"/>
</dbReference>
<dbReference type="RefSeq" id="WP_148339050.1">
    <property type="nucleotide sequence ID" value="NZ_LR699119.1"/>
</dbReference>
<proteinExistence type="predicted"/>
<dbReference type="OrthoDB" id="195526at2"/>
<keyword evidence="3" id="KW-1133">Transmembrane helix</keyword>
<evidence type="ECO:0000256" key="2">
    <source>
        <dbReference type="ARBA" id="ARBA00022692"/>
    </source>
</evidence>
<name>A0A5E4PHH4_9COXI</name>
<organism evidence="6 7">
    <name type="scientific">Aquicella siphonis</name>
    <dbReference type="NCBI Taxonomy" id="254247"/>
    <lineage>
        <taxon>Bacteria</taxon>
        <taxon>Pseudomonadati</taxon>
        <taxon>Pseudomonadota</taxon>
        <taxon>Gammaproteobacteria</taxon>
        <taxon>Legionellales</taxon>
        <taxon>Coxiellaceae</taxon>
        <taxon>Aquicella</taxon>
    </lineage>
</organism>
<evidence type="ECO:0000313" key="6">
    <source>
        <dbReference type="EMBL" id="VVC75771.1"/>
    </source>
</evidence>
<feature type="chain" id="PRO_5023132557" description="Phosphatidylinositol diacylglycerol-lyase" evidence="5">
    <location>
        <begin position="26"/>
        <end position="451"/>
    </location>
</feature>
<evidence type="ECO:0000256" key="1">
    <source>
        <dbReference type="ARBA" id="ARBA00004370"/>
    </source>
</evidence>
<dbReference type="PANTHER" id="PTHR35518">
    <property type="entry name" value="MAINTENANCE OF TELOMOERE CAPPING"/>
    <property type="match status" value="1"/>
</dbReference>
<dbReference type="GO" id="GO:0016020">
    <property type="term" value="C:membrane"/>
    <property type="evidence" value="ECO:0007669"/>
    <property type="project" value="UniProtKB-SubCell"/>
</dbReference>
<dbReference type="Pfam" id="PF26178">
    <property type="entry name" value="PI-PLC_cat"/>
    <property type="match status" value="1"/>
</dbReference>
<dbReference type="Gene3D" id="3.20.20.190">
    <property type="entry name" value="Phosphatidylinositol (PI) phosphodiesterase"/>
    <property type="match status" value="1"/>
</dbReference>
<dbReference type="Proteomes" id="UP000324194">
    <property type="component" value="Chromosome 1"/>
</dbReference>